<dbReference type="InterPro" id="IPR029066">
    <property type="entry name" value="PLP-binding_barrel"/>
</dbReference>
<evidence type="ECO:0000313" key="2">
    <source>
        <dbReference type="EMBL" id="MFC7407149.1"/>
    </source>
</evidence>
<dbReference type="SUPFAM" id="SSF51419">
    <property type="entry name" value="PLP-binding barrel"/>
    <property type="match status" value="1"/>
</dbReference>
<dbReference type="Gene3D" id="3.20.20.10">
    <property type="entry name" value="Alanine racemase"/>
    <property type="match status" value="1"/>
</dbReference>
<comment type="caution">
    <text evidence="2">The sequence shown here is derived from an EMBL/GenBank/DDBJ whole genome shotgun (WGS) entry which is preliminary data.</text>
</comment>
<reference evidence="3" key="1">
    <citation type="journal article" date="2019" name="Int. J. Syst. Evol. Microbiol.">
        <title>The Global Catalogue of Microorganisms (GCM) 10K type strain sequencing project: providing services to taxonomists for standard genome sequencing and annotation.</title>
        <authorList>
            <consortium name="The Broad Institute Genomics Platform"/>
            <consortium name="The Broad Institute Genome Sequencing Center for Infectious Disease"/>
            <person name="Wu L."/>
            <person name="Ma J."/>
        </authorList>
    </citation>
    <scope>NUCLEOTIDE SEQUENCE [LARGE SCALE GENOMIC DNA]</scope>
    <source>
        <strain evidence="3">JCM 1490</strain>
    </source>
</reference>
<dbReference type="InterPro" id="IPR001608">
    <property type="entry name" value="Ala_racemase_N"/>
</dbReference>
<gene>
    <name evidence="2" type="ORF">ACFQQL_18680</name>
</gene>
<sequence>MIRRWDRATADLAAPFAVVDLEAFDANAADLLARAGGRPVRVASKSVRCLPLLRRAHERGFTGTMAYSLPEALWLVGNGLRDVFVAYPTADRAALRALADDAAAASSTTLTIDSLEHVELLAAMRGRHAFRVALDVDASLRLGPLHLGVRRSPVRTPTDAVAVARAAGRAGLQVVGLMFYDAQIAGLPDTSAAVRLVKARSHAELLRRRAEVAAAVREVSDLEFVNGGGTGSLHLTAQDPTVTELAAGSGLYGPTLFDGYRAFRPRPAAAFALPVTRHPGRGLVTAFAGGYIASGPPGWSRVPRPVAALRLLRAEGAGEVQTPLRGPAADGLRLGDRVWFRHAKAGELAERFEAFHLLAGERLVETVPTYRGAGKAFG</sequence>
<dbReference type="PANTHER" id="PTHR28004">
    <property type="entry name" value="ZGC:162816-RELATED"/>
    <property type="match status" value="1"/>
</dbReference>
<dbReference type="Pfam" id="PF01168">
    <property type="entry name" value="Ala_racemase_N"/>
    <property type="match status" value="1"/>
</dbReference>
<dbReference type="EMBL" id="JBHTCQ010000005">
    <property type="protein sequence ID" value="MFC7407149.1"/>
    <property type="molecule type" value="Genomic_DNA"/>
</dbReference>
<dbReference type="PANTHER" id="PTHR28004:SF2">
    <property type="entry name" value="D-SERINE DEHYDRATASE"/>
    <property type="match status" value="1"/>
</dbReference>
<dbReference type="EC" id="5.1.1.1" evidence="2"/>
<keyword evidence="2" id="KW-0413">Isomerase</keyword>
<name>A0ABW2QCK4_9MICO</name>
<dbReference type="Proteomes" id="UP001596455">
    <property type="component" value="Unassembled WGS sequence"/>
</dbReference>
<evidence type="ECO:0000313" key="3">
    <source>
        <dbReference type="Proteomes" id="UP001596455"/>
    </source>
</evidence>
<dbReference type="InterPro" id="IPR051466">
    <property type="entry name" value="D-amino_acid_metab_enzyme"/>
</dbReference>
<dbReference type="RefSeq" id="WP_382396678.1">
    <property type="nucleotide sequence ID" value="NZ_JBHTCQ010000005.1"/>
</dbReference>
<protein>
    <submittedName>
        <fullName evidence="2">Alanine racemase</fullName>
        <ecNumber evidence="2">5.1.1.1</ecNumber>
    </submittedName>
</protein>
<feature type="domain" description="Alanine racemase N-terminal" evidence="1">
    <location>
        <begin position="19"/>
        <end position="253"/>
    </location>
</feature>
<evidence type="ECO:0000259" key="1">
    <source>
        <dbReference type="Pfam" id="PF01168"/>
    </source>
</evidence>
<accession>A0ABW2QCK4</accession>
<organism evidence="2 3">
    <name type="scientific">Georgenia alba</name>
    <dbReference type="NCBI Taxonomy" id="2233858"/>
    <lineage>
        <taxon>Bacteria</taxon>
        <taxon>Bacillati</taxon>
        <taxon>Actinomycetota</taxon>
        <taxon>Actinomycetes</taxon>
        <taxon>Micrococcales</taxon>
        <taxon>Bogoriellaceae</taxon>
        <taxon>Georgenia</taxon>
    </lineage>
</organism>
<dbReference type="GO" id="GO:0008784">
    <property type="term" value="F:alanine racemase activity"/>
    <property type="evidence" value="ECO:0007669"/>
    <property type="project" value="UniProtKB-EC"/>
</dbReference>
<proteinExistence type="predicted"/>
<keyword evidence="3" id="KW-1185">Reference proteome</keyword>